<evidence type="ECO:0000313" key="1">
    <source>
        <dbReference type="EMBL" id="KAK4192122.1"/>
    </source>
</evidence>
<proteinExistence type="predicted"/>
<accession>A0AAN6X4U7</accession>
<dbReference type="AlphaFoldDB" id="A0AAN6X4U7"/>
<name>A0AAN6X4U7_9PEZI</name>
<organism evidence="1 2">
    <name type="scientific">Podospora australis</name>
    <dbReference type="NCBI Taxonomy" id="1536484"/>
    <lineage>
        <taxon>Eukaryota</taxon>
        <taxon>Fungi</taxon>
        <taxon>Dikarya</taxon>
        <taxon>Ascomycota</taxon>
        <taxon>Pezizomycotina</taxon>
        <taxon>Sordariomycetes</taxon>
        <taxon>Sordariomycetidae</taxon>
        <taxon>Sordariales</taxon>
        <taxon>Podosporaceae</taxon>
        <taxon>Podospora</taxon>
    </lineage>
</organism>
<dbReference type="Proteomes" id="UP001302126">
    <property type="component" value="Unassembled WGS sequence"/>
</dbReference>
<reference evidence="1" key="2">
    <citation type="submission" date="2023-05" db="EMBL/GenBank/DDBJ databases">
        <authorList>
            <consortium name="Lawrence Berkeley National Laboratory"/>
            <person name="Steindorff A."/>
            <person name="Hensen N."/>
            <person name="Bonometti L."/>
            <person name="Westerberg I."/>
            <person name="Brannstrom I.O."/>
            <person name="Guillou S."/>
            <person name="Cros-Aarteil S."/>
            <person name="Calhoun S."/>
            <person name="Haridas S."/>
            <person name="Kuo A."/>
            <person name="Mondo S."/>
            <person name="Pangilinan J."/>
            <person name="Riley R."/>
            <person name="Labutti K."/>
            <person name="Andreopoulos B."/>
            <person name="Lipzen A."/>
            <person name="Chen C."/>
            <person name="Yanf M."/>
            <person name="Daum C."/>
            <person name="Ng V."/>
            <person name="Clum A."/>
            <person name="Ohm R."/>
            <person name="Martin F."/>
            <person name="Silar P."/>
            <person name="Natvig D."/>
            <person name="Lalanne C."/>
            <person name="Gautier V."/>
            <person name="Ament-Velasquez S.L."/>
            <person name="Kruys A."/>
            <person name="Hutchinson M.I."/>
            <person name="Powell A.J."/>
            <person name="Barry K."/>
            <person name="Miller A.N."/>
            <person name="Grigoriev I.V."/>
            <person name="Debuchy R."/>
            <person name="Gladieux P."/>
            <person name="Thoren M.H."/>
            <person name="Johannesson H."/>
        </authorList>
    </citation>
    <scope>NUCLEOTIDE SEQUENCE</scope>
    <source>
        <strain evidence="1">PSN309</strain>
    </source>
</reference>
<dbReference type="EMBL" id="MU864356">
    <property type="protein sequence ID" value="KAK4192122.1"/>
    <property type="molecule type" value="Genomic_DNA"/>
</dbReference>
<comment type="caution">
    <text evidence="1">The sequence shown here is derived from an EMBL/GenBank/DDBJ whole genome shotgun (WGS) entry which is preliminary data.</text>
</comment>
<evidence type="ECO:0000313" key="2">
    <source>
        <dbReference type="Proteomes" id="UP001302126"/>
    </source>
</evidence>
<reference evidence="1" key="1">
    <citation type="journal article" date="2023" name="Mol. Phylogenet. Evol.">
        <title>Genome-scale phylogeny and comparative genomics of the fungal order Sordariales.</title>
        <authorList>
            <person name="Hensen N."/>
            <person name="Bonometti L."/>
            <person name="Westerberg I."/>
            <person name="Brannstrom I.O."/>
            <person name="Guillou S."/>
            <person name="Cros-Aarteil S."/>
            <person name="Calhoun S."/>
            <person name="Haridas S."/>
            <person name="Kuo A."/>
            <person name="Mondo S."/>
            <person name="Pangilinan J."/>
            <person name="Riley R."/>
            <person name="LaButti K."/>
            <person name="Andreopoulos B."/>
            <person name="Lipzen A."/>
            <person name="Chen C."/>
            <person name="Yan M."/>
            <person name="Daum C."/>
            <person name="Ng V."/>
            <person name="Clum A."/>
            <person name="Steindorff A."/>
            <person name="Ohm R.A."/>
            <person name="Martin F."/>
            <person name="Silar P."/>
            <person name="Natvig D.O."/>
            <person name="Lalanne C."/>
            <person name="Gautier V."/>
            <person name="Ament-Velasquez S.L."/>
            <person name="Kruys A."/>
            <person name="Hutchinson M.I."/>
            <person name="Powell A.J."/>
            <person name="Barry K."/>
            <person name="Miller A.N."/>
            <person name="Grigoriev I.V."/>
            <person name="Debuchy R."/>
            <person name="Gladieux P."/>
            <person name="Hiltunen Thoren M."/>
            <person name="Johannesson H."/>
        </authorList>
    </citation>
    <scope>NUCLEOTIDE SEQUENCE</scope>
    <source>
        <strain evidence="1">PSN309</strain>
    </source>
</reference>
<keyword evidence="2" id="KW-1185">Reference proteome</keyword>
<protein>
    <submittedName>
        <fullName evidence="1">Uncharacterized protein</fullName>
    </submittedName>
</protein>
<sequence>MGCRYLAGVWEESFISDLAWKASWNRGSPATKPMTDMPSWSWASIEGAVDTNLDFTEPLGHRNEIARLMDVHGTPRTANRFGDIKDAWATVEGLVFSAESVNHDLTDGRSYKVWFEGSDKLGSAKSLGLCTRHYPRPRRHCFGL</sequence>
<gene>
    <name evidence="1" type="ORF">QBC35DRAFT_264189</name>
</gene>